<dbReference type="Proteomes" id="UP001501005">
    <property type="component" value="Unassembled WGS sequence"/>
</dbReference>
<gene>
    <name evidence="2" type="ORF">GCM10009549_40610</name>
</gene>
<dbReference type="EMBL" id="BAAAHG010000037">
    <property type="protein sequence ID" value="GAA0921440.1"/>
    <property type="molecule type" value="Genomic_DNA"/>
</dbReference>
<evidence type="ECO:0000256" key="1">
    <source>
        <dbReference type="SAM" id="SignalP"/>
    </source>
</evidence>
<name>A0ABN1P278_9ACTN</name>
<feature type="chain" id="PRO_5045547103" description="Secreted protein" evidence="1">
    <location>
        <begin position="17"/>
        <end position="102"/>
    </location>
</feature>
<sequence length="102" mass="11068">MLLVVLPVASGWAAVAAPAVLSVPMSTVSASSHLSAVRMHPPSQTDVRRKVAEQLRHTPGKEGKTPYVVRDVSRVQHRIRPLWPAGFTDSWYTRIAAASGRS</sequence>
<evidence type="ECO:0000313" key="2">
    <source>
        <dbReference type="EMBL" id="GAA0921440.1"/>
    </source>
</evidence>
<evidence type="ECO:0000313" key="3">
    <source>
        <dbReference type="Proteomes" id="UP001501005"/>
    </source>
</evidence>
<evidence type="ECO:0008006" key="4">
    <source>
        <dbReference type="Google" id="ProtNLM"/>
    </source>
</evidence>
<organism evidence="2 3">
    <name type="scientific">Streptomyces thermoalcalitolerans</name>
    <dbReference type="NCBI Taxonomy" id="65605"/>
    <lineage>
        <taxon>Bacteria</taxon>
        <taxon>Bacillati</taxon>
        <taxon>Actinomycetota</taxon>
        <taxon>Actinomycetes</taxon>
        <taxon>Kitasatosporales</taxon>
        <taxon>Streptomycetaceae</taxon>
        <taxon>Streptomyces</taxon>
    </lineage>
</organism>
<protein>
    <recommendedName>
        <fullName evidence="4">Secreted protein</fullName>
    </recommendedName>
</protein>
<feature type="signal peptide" evidence="1">
    <location>
        <begin position="1"/>
        <end position="16"/>
    </location>
</feature>
<comment type="caution">
    <text evidence="2">The sequence shown here is derived from an EMBL/GenBank/DDBJ whole genome shotgun (WGS) entry which is preliminary data.</text>
</comment>
<proteinExistence type="predicted"/>
<keyword evidence="1" id="KW-0732">Signal</keyword>
<accession>A0ABN1P278</accession>
<reference evidence="2 3" key="1">
    <citation type="journal article" date="2019" name="Int. J. Syst. Evol. Microbiol.">
        <title>The Global Catalogue of Microorganisms (GCM) 10K type strain sequencing project: providing services to taxonomists for standard genome sequencing and annotation.</title>
        <authorList>
            <consortium name="The Broad Institute Genomics Platform"/>
            <consortium name="The Broad Institute Genome Sequencing Center for Infectious Disease"/>
            <person name="Wu L."/>
            <person name="Ma J."/>
        </authorList>
    </citation>
    <scope>NUCLEOTIDE SEQUENCE [LARGE SCALE GENOMIC DNA]</scope>
    <source>
        <strain evidence="2 3">JCM 10673</strain>
    </source>
</reference>
<keyword evidence="3" id="KW-1185">Reference proteome</keyword>